<feature type="domain" description="Amidohydrolase-related" evidence="10">
    <location>
        <begin position="72"/>
        <end position="404"/>
    </location>
</feature>
<protein>
    <recommendedName>
        <fullName evidence="8">Guanine deaminase</fullName>
        <shortName evidence="8">Guanase</shortName>
        <ecNumber evidence="8">3.5.4.3</ecNumber>
    </recommendedName>
    <alternativeName>
        <fullName evidence="8">Guanine aminohydrolase</fullName>
    </alternativeName>
</protein>
<dbReference type="NCBIfam" id="TIGR02967">
    <property type="entry name" value="guan_deamin"/>
    <property type="match status" value="1"/>
</dbReference>
<dbReference type="eggNOG" id="KOG3968">
    <property type="taxonomic scope" value="Eukaryota"/>
</dbReference>
<comment type="pathway">
    <text evidence="1 8">Purine metabolism; guanine degradation; xanthine from guanine: step 1/1.</text>
</comment>
<dbReference type="Gene3D" id="2.30.40.10">
    <property type="entry name" value="Urease, subunit C, domain 1"/>
    <property type="match status" value="2"/>
</dbReference>
<dbReference type="InterPro" id="IPR006680">
    <property type="entry name" value="Amidohydro-rel"/>
</dbReference>
<keyword evidence="12" id="KW-1185">Reference proteome</keyword>
<evidence type="ECO:0000313" key="11">
    <source>
        <dbReference type="EMBL" id="CCX08320.1"/>
    </source>
</evidence>
<dbReference type="GO" id="GO:0008892">
    <property type="term" value="F:guanine deaminase activity"/>
    <property type="evidence" value="ECO:0007669"/>
    <property type="project" value="UniProtKB-UniRule"/>
</dbReference>
<dbReference type="OrthoDB" id="194468at2759"/>
<evidence type="ECO:0000256" key="2">
    <source>
        <dbReference type="ARBA" id="ARBA00006745"/>
    </source>
</evidence>
<dbReference type="GO" id="GO:0006147">
    <property type="term" value="P:guanine catabolic process"/>
    <property type="evidence" value="ECO:0007669"/>
    <property type="project" value="UniProtKB-UniRule"/>
</dbReference>
<dbReference type="FunFam" id="3.20.20.140:FF:000022">
    <property type="entry name" value="Guanine deaminase"/>
    <property type="match status" value="1"/>
</dbReference>
<keyword evidence="4 8" id="KW-0378">Hydrolase</keyword>
<evidence type="ECO:0000256" key="8">
    <source>
        <dbReference type="RuleBase" id="RU366009"/>
    </source>
</evidence>
<dbReference type="PANTHER" id="PTHR11271:SF6">
    <property type="entry name" value="GUANINE DEAMINASE"/>
    <property type="match status" value="1"/>
</dbReference>
<keyword evidence="5 8" id="KW-0862">Zinc</keyword>
<dbReference type="SUPFAM" id="SSF51338">
    <property type="entry name" value="Composite domain of metallo-dependent hydrolases"/>
    <property type="match status" value="2"/>
</dbReference>
<dbReference type="Proteomes" id="UP000018144">
    <property type="component" value="Unassembled WGS sequence"/>
</dbReference>
<feature type="compositionally biased region" description="Low complexity" evidence="9">
    <location>
        <begin position="483"/>
        <end position="493"/>
    </location>
</feature>
<dbReference type="UniPathway" id="UPA00603">
    <property type="reaction ID" value="UER00660"/>
</dbReference>
<keyword evidence="3 8" id="KW-0479">Metal-binding</keyword>
<feature type="region of interest" description="Disordered" evidence="9">
    <location>
        <begin position="469"/>
        <end position="499"/>
    </location>
</feature>
<evidence type="ECO:0000256" key="9">
    <source>
        <dbReference type="SAM" id="MobiDB-lite"/>
    </source>
</evidence>
<comment type="catalytic activity">
    <reaction evidence="6 8">
        <text>guanine + H2O + H(+) = xanthine + NH4(+)</text>
        <dbReference type="Rhea" id="RHEA:14665"/>
        <dbReference type="ChEBI" id="CHEBI:15377"/>
        <dbReference type="ChEBI" id="CHEBI:15378"/>
        <dbReference type="ChEBI" id="CHEBI:16235"/>
        <dbReference type="ChEBI" id="CHEBI:17712"/>
        <dbReference type="ChEBI" id="CHEBI:28938"/>
        <dbReference type="EC" id="3.5.4.3"/>
    </reaction>
</comment>
<dbReference type="OMA" id="HENEFFF"/>
<evidence type="ECO:0000256" key="3">
    <source>
        <dbReference type="ARBA" id="ARBA00022723"/>
    </source>
</evidence>
<organism evidence="11 12">
    <name type="scientific">Pyronema omphalodes (strain CBS 100304)</name>
    <name type="common">Pyronema confluens</name>
    <dbReference type="NCBI Taxonomy" id="1076935"/>
    <lineage>
        <taxon>Eukaryota</taxon>
        <taxon>Fungi</taxon>
        <taxon>Dikarya</taxon>
        <taxon>Ascomycota</taxon>
        <taxon>Pezizomycotina</taxon>
        <taxon>Pezizomycetes</taxon>
        <taxon>Pezizales</taxon>
        <taxon>Pyronemataceae</taxon>
        <taxon>Pyronema</taxon>
    </lineage>
</organism>
<evidence type="ECO:0000256" key="5">
    <source>
        <dbReference type="ARBA" id="ARBA00022833"/>
    </source>
</evidence>
<dbReference type="SUPFAM" id="SSF51556">
    <property type="entry name" value="Metallo-dependent hydrolases"/>
    <property type="match status" value="1"/>
</dbReference>
<evidence type="ECO:0000256" key="4">
    <source>
        <dbReference type="ARBA" id="ARBA00022801"/>
    </source>
</evidence>
<feature type="compositionally biased region" description="Acidic residues" evidence="9">
    <location>
        <begin position="409"/>
        <end position="425"/>
    </location>
</feature>
<dbReference type="AlphaFoldDB" id="U4L6V0"/>
<sequence>MGRRTIFTGTFVHTPTSNDLQILENAAVFVDENGKIVHIDENATSNTARLRHDLADWSGAELIYSHENEFFFPGFVDTHIHASQYPNAGIFGKSTLLDWLTTYTFPMEAALADKTRARDVYGRCIARTLANGTTTAAYYATRNVETTNLLADLCLKAGQRAFVGRMCMDQNSPKWYVDETPEASIAAAEESIAHCLKVDPERRLICPIITPRFAPTCSAKLLKGLGDLAERGKLPVQTHVCENEAEVKWVQELFPESTSYTGVYNTAGLLTERTILAHAIHLKKEEIQLIKEKNVKISHCPVSNLALTSGCAKVKALMQEGIKVGLGTDMSGGYSPSILESVRQATLVSNVVALTDGPGAKLSMAEALYLGTQGGAEVVGLGHKIGSFEVGKEWDAVLVTLGKVPEIPVEPEPEPVPEPMDTDESSESKETENGVLAEIEVNSIDEKKPAANGVNGSKDATVTNGVKATNGINGAKGPNASNGTKTATGTTDTGAEEEDAKPKIDDGIIDSAVDIFGWENWEEKVAKWVYNGDDRNTTAVWIAGREVYRQGGILVTWPIDATA</sequence>
<dbReference type="EC" id="3.5.4.3" evidence="8"/>
<accession>U4L6V0</accession>
<evidence type="ECO:0000256" key="7">
    <source>
        <dbReference type="ARBA" id="ARBA00056079"/>
    </source>
</evidence>
<evidence type="ECO:0000256" key="1">
    <source>
        <dbReference type="ARBA" id="ARBA00004984"/>
    </source>
</evidence>
<dbReference type="PANTHER" id="PTHR11271">
    <property type="entry name" value="GUANINE DEAMINASE"/>
    <property type="match status" value="1"/>
</dbReference>
<comment type="cofactor">
    <cofactor evidence="8">
        <name>Zn(2+)</name>
        <dbReference type="ChEBI" id="CHEBI:29105"/>
    </cofactor>
    <text evidence="8">Binds 1 zinc ion per subunit.</text>
</comment>
<dbReference type="InterPro" id="IPR051607">
    <property type="entry name" value="Metallo-dep_hydrolases"/>
</dbReference>
<feature type="region of interest" description="Disordered" evidence="9">
    <location>
        <begin position="408"/>
        <end position="432"/>
    </location>
</feature>
<reference evidence="11 12" key="1">
    <citation type="journal article" date="2013" name="PLoS Genet.">
        <title>The genome and development-dependent transcriptomes of Pyronema confluens: a window into fungal evolution.</title>
        <authorList>
            <person name="Traeger S."/>
            <person name="Altegoer F."/>
            <person name="Freitag M."/>
            <person name="Gabaldon T."/>
            <person name="Kempken F."/>
            <person name="Kumar A."/>
            <person name="Marcet-Houben M."/>
            <person name="Poggeler S."/>
            <person name="Stajich J.E."/>
            <person name="Nowrousian M."/>
        </authorList>
    </citation>
    <scope>NUCLEOTIDE SEQUENCE [LARGE SCALE GENOMIC DNA]</scope>
    <source>
        <strain evidence="12">CBS 100304</strain>
        <tissue evidence="11">Vegetative mycelium</tissue>
    </source>
</reference>
<evidence type="ECO:0000259" key="10">
    <source>
        <dbReference type="Pfam" id="PF01979"/>
    </source>
</evidence>
<gene>
    <name evidence="11" type="ORF">PCON_07913</name>
</gene>
<dbReference type="STRING" id="1076935.U4L6V0"/>
<dbReference type="GO" id="GO:0005829">
    <property type="term" value="C:cytosol"/>
    <property type="evidence" value="ECO:0007669"/>
    <property type="project" value="TreeGrafter"/>
</dbReference>
<evidence type="ECO:0000313" key="12">
    <source>
        <dbReference type="Proteomes" id="UP000018144"/>
    </source>
</evidence>
<dbReference type="Gene3D" id="3.20.20.140">
    <property type="entry name" value="Metal-dependent hydrolases"/>
    <property type="match status" value="1"/>
</dbReference>
<dbReference type="InterPro" id="IPR032466">
    <property type="entry name" value="Metal_Hydrolase"/>
</dbReference>
<dbReference type="GO" id="GO:0008270">
    <property type="term" value="F:zinc ion binding"/>
    <property type="evidence" value="ECO:0007669"/>
    <property type="project" value="UniProtKB-UniRule"/>
</dbReference>
<dbReference type="EMBL" id="HF935408">
    <property type="protein sequence ID" value="CCX08320.1"/>
    <property type="molecule type" value="Genomic_DNA"/>
</dbReference>
<evidence type="ECO:0000256" key="6">
    <source>
        <dbReference type="ARBA" id="ARBA00051148"/>
    </source>
</evidence>
<name>U4L6V0_PYROM</name>
<dbReference type="InterPro" id="IPR014311">
    <property type="entry name" value="Guanine_deaminase"/>
</dbReference>
<dbReference type="InterPro" id="IPR011059">
    <property type="entry name" value="Metal-dep_hydrolase_composite"/>
</dbReference>
<comment type="function">
    <text evidence="7 8">Catalyzes the hydrolytic deamination of guanine, producing xanthine and ammonia.</text>
</comment>
<comment type="similarity">
    <text evidence="2 8">Belongs to the metallo-dependent hydrolases superfamily. ATZ/TRZ family.</text>
</comment>
<dbReference type="Pfam" id="PF01979">
    <property type="entry name" value="Amidohydro_1"/>
    <property type="match status" value="1"/>
</dbReference>
<proteinExistence type="inferred from homology"/>